<keyword evidence="4" id="KW-1185">Reference proteome</keyword>
<dbReference type="CDD" id="cd05233">
    <property type="entry name" value="SDR_c"/>
    <property type="match status" value="1"/>
</dbReference>
<dbReference type="InterPro" id="IPR036291">
    <property type="entry name" value="NAD(P)-bd_dom_sf"/>
</dbReference>
<dbReference type="Gene3D" id="3.40.50.720">
    <property type="entry name" value="NAD(P)-binding Rossmann-like Domain"/>
    <property type="match status" value="1"/>
</dbReference>
<dbReference type="InterPro" id="IPR002347">
    <property type="entry name" value="SDR_fam"/>
</dbReference>
<evidence type="ECO:0000256" key="1">
    <source>
        <dbReference type="ARBA" id="ARBA00006484"/>
    </source>
</evidence>
<gene>
    <name evidence="3" type="ORF">JF535_10605</name>
</gene>
<comment type="caution">
    <text evidence="3">The sequence shown here is derived from an EMBL/GenBank/DDBJ whole genome shotgun (WGS) entry which is preliminary data.</text>
</comment>
<protein>
    <submittedName>
        <fullName evidence="3">SDR family oxidoreductase</fullName>
    </submittedName>
</protein>
<sequence>MSVDCDRVFASGKLAEITRYPDLQDQHVFITGGGSGIGAYFTAAFALQGARVSFLSTRPEPAQVLCDDVEGNGGIRPRFYRCDIRDLSALRAVIAQAIEDSGPVHVLVNNAARDTRHDLDSLTPDAFDDAINTNLRPQFFAMQAVAPGMAAAGGGAMINVGSNSANLALAGYPAYVASKAAIVGMTRSLARELGPKNIRVNALVPGWVMTERQQRLWVTEEALRECIDRQNLKFAIQGEDVAESVLFLASRAARAISGQSLIVDGGRV</sequence>
<reference evidence="3 4" key="1">
    <citation type="submission" date="2020-12" db="EMBL/GenBank/DDBJ databases">
        <title>Oil enriched cultivation method for isolating marine PHA-producing bacteria.</title>
        <authorList>
            <person name="Zheng W."/>
            <person name="Yu S."/>
            <person name="Huang Y."/>
        </authorList>
    </citation>
    <scope>NUCLEOTIDE SEQUENCE [LARGE SCALE GENOMIC DNA]</scope>
    <source>
        <strain evidence="3 4">SN0-2</strain>
    </source>
</reference>
<name>A0ABS3E7L3_9GAMM</name>
<comment type="similarity">
    <text evidence="1">Belongs to the short-chain dehydrogenases/reductases (SDR) family.</text>
</comment>
<dbReference type="PANTHER" id="PTHR43639:SF1">
    <property type="entry name" value="SHORT-CHAIN DEHYDROGENASE_REDUCTASE FAMILY PROTEIN"/>
    <property type="match status" value="1"/>
</dbReference>
<dbReference type="PRINTS" id="PR00081">
    <property type="entry name" value="GDHRDH"/>
</dbReference>
<organism evidence="3 4">
    <name type="scientific">Microbulbifer salipaludis</name>
    <dbReference type="NCBI Taxonomy" id="187980"/>
    <lineage>
        <taxon>Bacteria</taxon>
        <taxon>Pseudomonadati</taxon>
        <taxon>Pseudomonadota</taxon>
        <taxon>Gammaproteobacteria</taxon>
        <taxon>Cellvibrionales</taxon>
        <taxon>Microbulbiferaceae</taxon>
        <taxon>Microbulbifer</taxon>
    </lineage>
</organism>
<evidence type="ECO:0000256" key="2">
    <source>
        <dbReference type="ARBA" id="ARBA00023002"/>
    </source>
</evidence>
<evidence type="ECO:0000313" key="4">
    <source>
        <dbReference type="Proteomes" id="UP000664293"/>
    </source>
</evidence>
<keyword evidence="2" id="KW-0560">Oxidoreductase</keyword>
<dbReference type="Proteomes" id="UP000664293">
    <property type="component" value="Unassembled WGS sequence"/>
</dbReference>
<dbReference type="RefSeq" id="WP_207001900.1">
    <property type="nucleotide sequence ID" value="NZ_JAEKJR010000002.1"/>
</dbReference>
<dbReference type="Pfam" id="PF13561">
    <property type="entry name" value="adh_short_C2"/>
    <property type="match status" value="1"/>
</dbReference>
<dbReference type="PANTHER" id="PTHR43639">
    <property type="entry name" value="OXIDOREDUCTASE, SHORT-CHAIN DEHYDROGENASE/REDUCTASE FAMILY (AFU_ORTHOLOGUE AFUA_5G02870)"/>
    <property type="match status" value="1"/>
</dbReference>
<dbReference type="EMBL" id="JAEKJR010000002">
    <property type="protein sequence ID" value="MBN8431299.1"/>
    <property type="molecule type" value="Genomic_DNA"/>
</dbReference>
<evidence type="ECO:0000313" key="3">
    <source>
        <dbReference type="EMBL" id="MBN8431299.1"/>
    </source>
</evidence>
<proteinExistence type="inferred from homology"/>
<dbReference type="PROSITE" id="PS00061">
    <property type="entry name" value="ADH_SHORT"/>
    <property type="match status" value="1"/>
</dbReference>
<dbReference type="SUPFAM" id="SSF51735">
    <property type="entry name" value="NAD(P)-binding Rossmann-fold domains"/>
    <property type="match status" value="1"/>
</dbReference>
<accession>A0ABS3E7L3</accession>
<dbReference type="InterPro" id="IPR020904">
    <property type="entry name" value="Sc_DH/Rdtase_CS"/>
</dbReference>
<dbReference type="PRINTS" id="PR00080">
    <property type="entry name" value="SDRFAMILY"/>
</dbReference>